<protein>
    <submittedName>
        <fullName evidence="1">Uncharacterized protein</fullName>
    </submittedName>
</protein>
<evidence type="ECO:0000313" key="1">
    <source>
        <dbReference type="EMBL" id="KAF0906584.1"/>
    </source>
</evidence>
<organism evidence="1 2">
    <name type="scientific">Oryza meyeriana var. granulata</name>
    <dbReference type="NCBI Taxonomy" id="110450"/>
    <lineage>
        <taxon>Eukaryota</taxon>
        <taxon>Viridiplantae</taxon>
        <taxon>Streptophyta</taxon>
        <taxon>Embryophyta</taxon>
        <taxon>Tracheophyta</taxon>
        <taxon>Spermatophyta</taxon>
        <taxon>Magnoliopsida</taxon>
        <taxon>Liliopsida</taxon>
        <taxon>Poales</taxon>
        <taxon>Poaceae</taxon>
        <taxon>BOP clade</taxon>
        <taxon>Oryzoideae</taxon>
        <taxon>Oryzeae</taxon>
        <taxon>Oryzinae</taxon>
        <taxon>Oryza</taxon>
        <taxon>Oryza meyeriana</taxon>
    </lineage>
</organism>
<dbReference type="Proteomes" id="UP000479710">
    <property type="component" value="Unassembled WGS sequence"/>
</dbReference>
<evidence type="ECO:0000313" key="2">
    <source>
        <dbReference type="Proteomes" id="UP000479710"/>
    </source>
</evidence>
<dbReference type="AlphaFoldDB" id="A0A6G1D387"/>
<dbReference type="EMBL" id="SPHZ02000007">
    <property type="protein sequence ID" value="KAF0906584.1"/>
    <property type="molecule type" value="Genomic_DNA"/>
</dbReference>
<name>A0A6G1D387_9ORYZ</name>
<reference evidence="1 2" key="1">
    <citation type="submission" date="2019-11" db="EMBL/GenBank/DDBJ databases">
        <title>Whole genome sequence of Oryza granulata.</title>
        <authorList>
            <person name="Li W."/>
        </authorList>
    </citation>
    <scope>NUCLEOTIDE SEQUENCE [LARGE SCALE GENOMIC DNA]</scope>
    <source>
        <strain evidence="2">cv. Menghai</strain>
        <tissue evidence="1">Leaf</tissue>
    </source>
</reference>
<sequence length="91" mass="9624">MEEGSCGCSLRPASSGEAAARSEVALLGGGGSRSPTKQRRWPQPLALAGDASARRFFDDDIDCDGINRFIDNSIECVIYDGNICINSASLL</sequence>
<keyword evidence="2" id="KW-1185">Reference proteome</keyword>
<comment type="caution">
    <text evidence="1">The sequence shown here is derived from an EMBL/GenBank/DDBJ whole genome shotgun (WGS) entry which is preliminary data.</text>
</comment>
<proteinExistence type="predicted"/>
<accession>A0A6G1D387</accession>
<gene>
    <name evidence="1" type="ORF">E2562_012037</name>
</gene>